<name>A0A2J8ABP1_9CHLO</name>
<evidence type="ECO:0000256" key="1">
    <source>
        <dbReference type="ARBA" id="ARBA00006217"/>
    </source>
</evidence>
<dbReference type="GO" id="GO:0008270">
    <property type="term" value="F:zinc ion binding"/>
    <property type="evidence" value="ECO:0007669"/>
    <property type="project" value="UniProtKB-UniRule"/>
</dbReference>
<dbReference type="GO" id="GO:0015976">
    <property type="term" value="P:carbon utilization"/>
    <property type="evidence" value="ECO:0007669"/>
    <property type="project" value="InterPro"/>
</dbReference>
<comment type="function">
    <text evidence="8">Reversible hydration of carbon dioxide.</text>
</comment>
<dbReference type="CDD" id="cd03378">
    <property type="entry name" value="beta_CA_cladeC"/>
    <property type="match status" value="1"/>
</dbReference>
<evidence type="ECO:0000313" key="9">
    <source>
        <dbReference type="EMBL" id="PNG99886.1"/>
    </source>
</evidence>
<evidence type="ECO:0000256" key="5">
    <source>
        <dbReference type="ARBA" id="ARBA00023239"/>
    </source>
</evidence>
<organism evidence="10 11">
    <name type="scientific">Tetrabaena socialis</name>
    <dbReference type="NCBI Taxonomy" id="47790"/>
    <lineage>
        <taxon>Eukaryota</taxon>
        <taxon>Viridiplantae</taxon>
        <taxon>Chlorophyta</taxon>
        <taxon>core chlorophytes</taxon>
        <taxon>Chlorophyceae</taxon>
        <taxon>CS clade</taxon>
        <taxon>Chlamydomonadales</taxon>
        <taxon>Tetrabaenaceae</taxon>
        <taxon>Tetrabaena</taxon>
    </lineage>
</organism>
<keyword evidence="11" id="KW-1185">Reference proteome</keyword>
<dbReference type="Gene3D" id="3.40.1050.10">
    <property type="entry name" value="Carbonic anhydrase"/>
    <property type="match status" value="1"/>
</dbReference>
<dbReference type="InterPro" id="IPR036874">
    <property type="entry name" value="Carbonic_anhydrase_sf"/>
</dbReference>
<dbReference type="EMBL" id="PGGS01001997">
    <property type="protein sequence ID" value="PNG99886.1"/>
    <property type="molecule type" value="Genomic_DNA"/>
</dbReference>
<evidence type="ECO:0000256" key="2">
    <source>
        <dbReference type="ARBA" id="ARBA00012925"/>
    </source>
</evidence>
<evidence type="ECO:0000256" key="6">
    <source>
        <dbReference type="ARBA" id="ARBA00048348"/>
    </source>
</evidence>
<comment type="caution">
    <text evidence="10">The sequence shown here is derived from an EMBL/GenBank/DDBJ whole genome shotgun (WGS) entry which is preliminary data.</text>
</comment>
<dbReference type="PANTHER" id="PTHR11002:SF76">
    <property type="entry name" value="CARBONIC ANHYDRASE"/>
    <property type="match status" value="1"/>
</dbReference>
<comment type="cofactor">
    <cofactor evidence="7">
        <name>Zn(2+)</name>
        <dbReference type="ChEBI" id="CHEBI:29105"/>
    </cofactor>
    <text evidence="7">Binds 1 zinc ion per subunit.</text>
</comment>
<dbReference type="PROSITE" id="PS00705">
    <property type="entry name" value="PROK_CO2_ANHYDRASE_2"/>
    <property type="match status" value="1"/>
</dbReference>
<dbReference type="GO" id="GO:0004089">
    <property type="term" value="F:carbonate dehydratase activity"/>
    <property type="evidence" value="ECO:0007669"/>
    <property type="project" value="UniProtKB-UniRule"/>
</dbReference>
<dbReference type="InterPro" id="IPR015892">
    <property type="entry name" value="Carbonic_anhydrase_CS"/>
</dbReference>
<comment type="catalytic activity">
    <reaction evidence="6 8">
        <text>hydrogencarbonate + H(+) = CO2 + H2O</text>
        <dbReference type="Rhea" id="RHEA:10748"/>
        <dbReference type="ChEBI" id="CHEBI:15377"/>
        <dbReference type="ChEBI" id="CHEBI:15378"/>
        <dbReference type="ChEBI" id="CHEBI:16526"/>
        <dbReference type="ChEBI" id="CHEBI:17544"/>
        <dbReference type="EC" id="4.2.1.1"/>
    </reaction>
</comment>
<dbReference type="Pfam" id="PF00484">
    <property type="entry name" value="Pro_CA"/>
    <property type="match status" value="1"/>
</dbReference>
<dbReference type="InterPro" id="IPR001765">
    <property type="entry name" value="Carbonic_anhydrase"/>
</dbReference>
<keyword evidence="3 7" id="KW-0479">Metal-binding</keyword>
<evidence type="ECO:0000256" key="4">
    <source>
        <dbReference type="ARBA" id="ARBA00022833"/>
    </source>
</evidence>
<dbReference type="Proteomes" id="UP000236333">
    <property type="component" value="Unassembled WGS sequence"/>
</dbReference>
<dbReference type="AlphaFoldDB" id="A0A2J8ABP1"/>
<dbReference type="EMBL" id="PGGS01000073">
    <property type="protein sequence ID" value="PNH09944.1"/>
    <property type="molecule type" value="Genomic_DNA"/>
</dbReference>
<feature type="binding site" evidence="7">
    <location>
        <position position="125"/>
    </location>
    <ligand>
        <name>Zn(2+)</name>
        <dbReference type="ChEBI" id="CHEBI:29105"/>
    </ligand>
</feature>
<keyword evidence="5 8" id="KW-0456">Lyase</keyword>
<gene>
    <name evidence="10" type="ORF">TSOC_003407</name>
    <name evidence="9" type="ORF">TSOC_014328</name>
</gene>
<feature type="binding site" evidence="7">
    <location>
        <position position="72"/>
    </location>
    <ligand>
        <name>Zn(2+)</name>
        <dbReference type="ChEBI" id="CHEBI:29105"/>
    </ligand>
</feature>
<dbReference type="SUPFAM" id="SSF53056">
    <property type="entry name" value="beta-carbonic anhydrase, cab"/>
    <property type="match status" value="1"/>
</dbReference>
<accession>A0A2J8ABP1</accession>
<proteinExistence type="inferred from homology"/>
<dbReference type="EC" id="4.2.1.1" evidence="2 8"/>
<evidence type="ECO:0000313" key="11">
    <source>
        <dbReference type="Proteomes" id="UP000236333"/>
    </source>
</evidence>
<evidence type="ECO:0000256" key="3">
    <source>
        <dbReference type="ARBA" id="ARBA00022723"/>
    </source>
</evidence>
<dbReference type="PANTHER" id="PTHR11002">
    <property type="entry name" value="CARBONIC ANHYDRASE"/>
    <property type="match status" value="1"/>
</dbReference>
<sequence length="235" mass="25391">MEAGCGDPSSFVGGARALLCPFPSSTLTQVLLNLLAGNERVLEGVSTHPHQDLRRVQQVSEQQRPLAAILGCADSRAPAEIIFDQGFGDVFVCRVAGNIATPEELASLEYAVLELGVRVVMVLGHTNCGAVKAALSGKAFPGFIDTLVEHLDVAIARAETGQLRLEAHEAVKNGDEAMLDRVVTENVRYQVQRCKRSVLIREALQERRLLLVGAVYHLDTGRVKVIITEDGSPKE</sequence>
<dbReference type="SMART" id="SM00947">
    <property type="entry name" value="Pro_CA"/>
    <property type="match status" value="1"/>
</dbReference>
<feature type="binding site" evidence="7">
    <location>
        <position position="128"/>
    </location>
    <ligand>
        <name>Zn(2+)</name>
        <dbReference type="ChEBI" id="CHEBI:29105"/>
    </ligand>
</feature>
<dbReference type="OrthoDB" id="435804at2759"/>
<evidence type="ECO:0000256" key="8">
    <source>
        <dbReference type="RuleBase" id="RU003956"/>
    </source>
</evidence>
<evidence type="ECO:0000313" key="10">
    <source>
        <dbReference type="EMBL" id="PNH09944.1"/>
    </source>
</evidence>
<feature type="binding site" evidence="7">
    <location>
        <position position="74"/>
    </location>
    <ligand>
        <name>Zn(2+)</name>
        <dbReference type="ChEBI" id="CHEBI:29105"/>
    </ligand>
</feature>
<evidence type="ECO:0000256" key="7">
    <source>
        <dbReference type="PIRSR" id="PIRSR601765-1"/>
    </source>
</evidence>
<reference evidence="10 11" key="1">
    <citation type="journal article" date="2017" name="Mol. Biol. Evol.">
        <title>The 4-celled Tetrabaena socialis nuclear genome reveals the essential components for genetic control of cell number at the origin of multicellularity in the volvocine lineage.</title>
        <authorList>
            <person name="Featherston J."/>
            <person name="Arakaki Y."/>
            <person name="Hanschen E.R."/>
            <person name="Ferris P.J."/>
            <person name="Michod R.E."/>
            <person name="Olson B.J.S.C."/>
            <person name="Nozaki H."/>
            <person name="Durand P.M."/>
        </authorList>
    </citation>
    <scope>NUCLEOTIDE SEQUENCE [LARGE SCALE GENOMIC DNA]</scope>
    <source>
        <strain evidence="10 11">NIES-571</strain>
    </source>
</reference>
<comment type="similarity">
    <text evidence="1 8">Belongs to the beta-class carbonic anhydrase family.</text>
</comment>
<keyword evidence="4 7" id="KW-0862">Zinc</keyword>
<protein>
    <recommendedName>
        <fullName evidence="2 8">Carbonic anhydrase</fullName>
        <ecNumber evidence="2 8">4.2.1.1</ecNumber>
    </recommendedName>
    <alternativeName>
        <fullName evidence="8">Carbonate dehydratase</fullName>
    </alternativeName>
</protein>